<feature type="active site" description="O-(5'-phospho-DNA)-tyrosine intermediate" evidence="8">
    <location>
        <position position="283"/>
    </location>
</feature>
<dbReference type="InterPro" id="IPR025589">
    <property type="entry name" value="Toprim_C_rpt"/>
</dbReference>
<evidence type="ECO:0000256" key="4">
    <source>
        <dbReference type="ARBA" id="ARBA00022842"/>
    </source>
</evidence>
<feature type="region of interest" description="Disordered" evidence="9">
    <location>
        <begin position="780"/>
        <end position="808"/>
    </location>
</feature>
<comment type="caution">
    <text evidence="12">The sequence shown here is derived from an EMBL/GenBank/DDBJ whole genome shotgun (WGS) entry which is preliminary data.</text>
</comment>
<dbReference type="InterPro" id="IPR013824">
    <property type="entry name" value="Topo_IA_cen_sub1"/>
</dbReference>
<dbReference type="AlphaFoldDB" id="A0A2W1NRR5"/>
<organism evidence="12 13">
    <name type="scientific">Putridiphycobacter roseus</name>
    <dbReference type="NCBI Taxonomy" id="2219161"/>
    <lineage>
        <taxon>Bacteria</taxon>
        <taxon>Pseudomonadati</taxon>
        <taxon>Bacteroidota</taxon>
        <taxon>Flavobacteriia</taxon>
        <taxon>Flavobacteriales</taxon>
        <taxon>Crocinitomicaceae</taxon>
        <taxon>Putridiphycobacter</taxon>
    </lineage>
</organism>
<feature type="site" description="Interaction with DNA" evidence="8">
    <location>
        <position position="155"/>
    </location>
</feature>
<evidence type="ECO:0000256" key="1">
    <source>
        <dbReference type="ARBA" id="ARBA00000213"/>
    </source>
</evidence>
<evidence type="ECO:0000256" key="9">
    <source>
        <dbReference type="SAM" id="MobiDB-lite"/>
    </source>
</evidence>
<dbReference type="InterPro" id="IPR013497">
    <property type="entry name" value="Topo_IA_cen"/>
</dbReference>
<evidence type="ECO:0000256" key="8">
    <source>
        <dbReference type="HAMAP-Rule" id="MF_00952"/>
    </source>
</evidence>
<evidence type="ECO:0000256" key="5">
    <source>
        <dbReference type="ARBA" id="ARBA00023029"/>
    </source>
</evidence>
<accession>A0A2W1NRR5</accession>
<dbReference type="GO" id="GO:0003917">
    <property type="term" value="F:DNA topoisomerase type I (single strand cut, ATP-independent) activity"/>
    <property type="evidence" value="ECO:0007669"/>
    <property type="project" value="UniProtKB-UniRule"/>
</dbReference>
<dbReference type="GO" id="GO:0006265">
    <property type="term" value="P:DNA topological change"/>
    <property type="evidence" value="ECO:0007669"/>
    <property type="project" value="UniProtKB-UniRule"/>
</dbReference>
<dbReference type="CDD" id="cd03363">
    <property type="entry name" value="TOPRIM_TopoIA_TopoI"/>
    <property type="match status" value="1"/>
</dbReference>
<keyword evidence="6 8" id="KW-0238">DNA-binding</keyword>
<dbReference type="InterPro" id="IPR005733">
    <property type="entry name" value="TopoI_bac-type"/>
</dbReference>
<dbReference type="InterPro" id="IPR003601">
    <property type="entry name" value="Topo_IA_2"/>
</dbReference>
<comment type="subunit">
    <text evidence="8">Monomer.</text>
</comment>
<proteinExistence type="inferred from homology"/>
<dbReference type="PANTHER" id="PTHR42785:SF1">
    <property type="entry name" value="DNA TOPOISOMERASE"/>
    <property type="match status" value="1"/>
</dbReference>
<dbReference type="NCBIfam" id="TIGR01051">
    <property type="entry name" value="topA_bact"/>
    <property type="match status" value="1"/>
</dbReference>
<comment type="catalytic activity">
    <reaction evidence="1 8">
        <text>ATP-independent breakage of single-stranded DNA, followed by passage and rejoining.</text>
        <dbReference type="EC" id="5.6.2.1"/>
    </reaction>
</comment>
<evidence type="ECO:0000256" key="3">
    <source>
        <dbReference type="ARBA" id="ARBA00022723"/>
    </source>
</evidence>
<evidence type="ECO:0000256" key="2">
    <source>
        <dbReference type="ARBA" id="ARBA00009446"/>
    </source>
</evidence>
<dbReference type="PANTHER" id="PTHR42785">
    <property type="entry name" value="DNA TOPOISOMERASE, TYPE IA, CORE"/>
    <property type="match status" value="1"/>
</dbReference>
<reference evidence="12 13" key="1">
    <citation type="submission" date="2018-06" db="EMBL/GenBank/DDBJ databases">
        <title>The draft genome sequence of Crocinitomix sp. SM1701.</title>
        <authorList>
            <person name="Zhang X."/>
        </authorList>
    </citation>
    <scope>NUCLEOTIDE SEQUENCE [LARGE SCALE GENOMIC DNA]</scope>
    <source>
        <strain evidence="12 13">SM1701</strain>
    </source>
</reference>
<dbReference type="InterPro" id="IPR013825">
    <property type="entry name" value="Topo_IA_cen_sub2"/>
</dbReference>
<evidence type="ECO:0000313" key="13">
    <source>
        <dbReference type="Proteomes" id="UP000249248"/>
    </source>
</evidence>
<evidence type="ECO:0000259" key="11">
    <source>
        <dbReference type="PROSITE" id="PS52039"/>
    </source>
</evidence>
<evidence type="ECO:0000256" key="6">
    <source>
        <dbReference type="ARBA" id="ARBA00023125"/>
    </source>
</evidence>
<dbReference type="RefSeq" id="WP_111061223.1">
    <property type="nucleotide sequence ID" value="NZ_JBHUCU010000007.1"/>
</dbReference>
<feature type="site" description="Interaction with DNA" evidence="8">
    <location>
        <position position="285"/>
    </location>
</feature>
<dbReference type="HAMAP" id="MF_00952">
    <property type="entry name" value="Topoisom_1_prok"/>
    <property type="match status" value="1"/>
</dbReference>
<dbReference type="InterPro" id="IPR013826">
    <property type="entry name" value="Topo_IA_cen_sub3"/>
</dbReference>
<dbReference type="SMART" id="SM00436">
    <property type="entry name" value="TOP1Bc"/>
    <property type="match status" value="1"/>
</dbReference>
<feature type="site" description="Interaction with DNA" evidence="8">
    <location>
        <position position="143"/>
    </location>
</feature>
<dbReference type="Proteomes" id="UP000249248">
    <property type="component" value="Unassembled WGS sequence"/>
</dbReference>
<dbReference type="EMBL" id="QKSB01000001">
    <property type="protein sequence ID" value="PZE18322.1"/>
    <property type="molecule type" value="Genomic_DNA"/>
</dbReference>
<dbReference type="OrthoDB" id="9804262at2"/>
<evidence type="ECO:0000313" key="12">
    <source>
        <dbReference type="EMBL" id="PZE18322.1"/>
    </source>
</evidence>
<name>A0A2W1NRR5_9FLAO</name>
<evidence type="ECO:0000256" key="7">
    <source>
        <dbReference type="ARBA" id="ARBA00023235"/>
    </source>
</evidence>
<dbReference type="InterPro" id="IPR000380">
    <property type="entry name" value="Topo_IA"/>
</dbReference>
<comment type="caution">
    <text evidence="8">Lacks conserved residue(s) required for the propagation of feature annotation.</text>
</comment>
<dbReference type="SUPFAM" id="SSF56712">
    <property type="entry name" value="Prokaryotic type I DNA topoisomerase"/>
    <property type="match status" value="1"/>
</dbReference>
<keyword evidence="13" id="KW-1185">Reference proteome</keyword>
<dbReference type="InterPro" id="IPR023406">
    <property type="entry name" value="Topo_IA_AS"/>
</dbReference>
<keyword evidence="5 8" id="KW-0799">Topoisomerase</keyword>
<dbReference type="Gene3D" id="1.10.290.10">
    <property type="entry name" value="Topoisomerase I, domain 4"/>
    <property type="match status" value="1"/>
</dbReference>
<dbReference type="Pfam" id="PF13368">
    <property type="entry name" value="Toprim_C_rpt"/>
    <property type="match status" value="3"/>
</dbReference>
<dbReference type="InterPro" id="IPR023405">
    <property type="entry name" value="Topo_IA_core_domain"/>
</dbReference>
<sequence>MAKNLVIVESPAKAKTIEGYLGKDFTVMSSYGHVRDLGKKENAIDVENDFLPNYEVSVDKKKIVAELKKLAKGADIVWLATDEDREGEAISWHLKETLGLKEDNYKRITFNEITKSAVTKAIENPRKIDDDLVNAQQARRILDRLVGFELSPVLWRKVKPSLSAGRVQSVAVRLIVEREKEIEAFSTSSYFNTDAIFSVDNAKFKSKLNKTIDGKAAATKFLEACKTYDFSIADIQKKPAKKSPTAPFTTSTLQQEASLKYGFSVSRTMSVAQRLYEAGKITYMRTDSVHLSDTAVNGAVSEIKKAYGDDFVKTRKYKTKSSNAQEAHEAIRPTDFSMHTVVGESDEEKLYQLIWKRAIASQMSDAQLERTTISIDAPQSYQFLTKGEIIKFEGFLKVYLETNLDDDEEEAADGLLPDMNKGDHLNKELIQATERFSRPPSRYVEASLVKKLEELGIGRPSTYAPTISTIQKRGYVERGIHEGDERKYLQLALTENKIAEKALTEKTGSQKGKMIPTDIGRVVTEFLVENFGRIMEYSFTASVEEEFDDIAHGLKKWTEMLKKFYVPFHKNVEDTLENSERATGERALGDDPKTGKPVIARIGRFGPMIQIGVQDDEDKPKFASLRATQSIHSISLEDALELFKFPKVIGEFEDKDVKINVGRFGPYVQHNSKFVSISEKNGDSIDTITIDRAIELIKIKREEDAKKLIKTFSEDDTMQLLIGRWGPYLKIGKNNFKLPKDVEAENLTYEQCVEISENQPAKKGRGATAKKTVVKKAAPKKKAAVKKKAVAKKTTAKKPAVKKTAAKK</sequence>
<feature type="region of interest" description="Interaction with DNA" evidence="8">
    <location>
        <begin position="163"/>
        <end position="168"/>
    </location>
</feature>
<gene>
    <name evidence="8 12" type="primary">topA</name>
    <name evidence="12" type="ORF">DNU06_00360</name>
</gene>
<feature type="site" description="Interaction with DNA" evidence="8">
    <location>
        <position position="139"/>
    </location>
</feature>
<keyword evidence="3" id="KW-0479">Metal-binding</keyword>
<dbReference type="PRINTS" id="PR00417">
    <property type="entry name" value="PRTPISMRASEI"/>
</dbReference>
<dbReference type="SMART" id="SM00437">
    <property type="entry name" value="TOP1Ac"/>
    <property type="match status" value="1"/>
</dbReference>
<dbReference type="InterPro" id="IPR006171">
    <property type="entry name" value="TOPRIM_dom"/>
</dbReference>
<comment type="function">
    <text evidence="8">Releases the supercoiling and torsional tension of DNA, which is introduced during the DNA replication and transcription, by transiently cleaving and rejoining one strand of the DNA duplex. Introduces a single-strand break via transesterification at a target site in duplex DNA. The scissile phosphodiester is attacked by the catalytic tyrosine of the enzyme, resulting in the formation of a DNA-(5'-phosphotyrosyl)-enzyme intermediate and the expulsion of a 3'-OH DNA strand. The free DNA strand then undergoes passage around the unbroken strand, thus removing DNA supercoils. Finally, in the religation step, the DNA 3'-OH attacks the covalent intermediate to expel the active-site tyrosine and restore the DNA phosphodiester backbone.</text>
</comment>
<dbReference type="CDD" id="cd00186">
    <property type="entry name" value="TOP1Ac"/>
    <property type="match status" value="1"/>
</dbReference>
<dbReference type="GO" id="GO:0003677">
    <property type="term" value="F:DNA binding"/>
    <property type="evidence" value="ECO:0007669"/>
    <property type="project" value="UniProtKB-KW"/>
</dbReference>
<dbReference type="InterPro" id="IPR028612">
    <property type="entry name" value="Topoisom_1_IA"/>
</dbReference>
<dbReference type="PROSITE" id="PS50880">
    <property type="entry name" value="TOPRIM"/>
    <property type="match status" value="1"/>
</dbReference>
<dbReference type="SMART" id="SM00493">
    <property type="entry name" value="TOPRIM"/>
    <property type="match status" value="1"/>
</dbReference>
<dbReference type="Pfam" id="PF01131">
    <property type="entry name" value="Topoisom_bac"/>
    <property type="match status" value="1"/>
</dbReference>
<dbReference type="Gene3D" id="3.40.50.140">
    <property type="match status" value="1"/>
</dbReference>
<keyword evidence="4" id="KW-0460">Magnesium</keyword>
<feature type="site" description="Interaction with DNA" evidence="8">
    <location>
        <position position="33"/>
    </location>
</feature>
<keyword evidence="7 8" id="KW-0413">Isomerase</keyword>
<dbReference type="PROSITE" id="PS00396">
    <property type="entry name" value="TOPO_IA_1"/>
    <property type="match status" value="1"/>
</dbReference>
<dbReference type="PROSITE" id="PS52039">
    <property type="entry name" value="TOPO_IA_2"/>
    <property type="match status" value="1"/>
</dbReference>
<dbReference type="EC" id="5.6.2.1" evidence="8"/>
<feature type="domain" description="Toprim" evidence="10">
    <location>
        <begin position="3"/>
        <end position="113"/>
    </location>
</feature>
<evidence type="ECO:0000259" key="10">
    <source>
        <dbReference type="PROSITE" id="PS50880"/>
    </source>
</evidence>
<comment type="similarity">
    <text evidence="2 8">Belongs to the type IA topoisomerase family.</text>
</comment>
<feature type="domain" description="Topo IA-type catalytic" evidence="11">
    <location>
        <begin position="129"/>
        <end position="572"/>
    </location>
</feature>
<dbReference type="Gene3D" id="2.70.20.10">
    <property type="entry name" value="Topoisomerase I, domain 3"/>
    <property type="match status" value="1"/>
</dbReference>
<dbReference type="InterPro" id="IPR003602">
    <property type="entry name" value="Topo_IA_DNA-bd_dom"/>
</dbReference>
<protein>
    <recommendedName>
        <fullName evidence="8">DNA topoisomerase 1</fullName>
        <ecNumber evidence="8">5.6.2.1</ecNumber>
    </recommendedName>
    <alternativeName>
        <fullName evidence="8">DNA topoisomerase I</fullName>
    </alternativeName>
</protein>
<feature type="site" description="Interaction with DNA" evidence="8">
    <location>
        <position position="473"/>
    </location>
</feature>
<dbReference type="GO" id="GO:0046872">
    <property type="term" value="F:metal ion binding"/>
    <property type="evidence" value="ECO:0007669"/>
    <property type="project" value="UniProtKB-KW"/>
</dbReference>
<feature type="site" description="Interaction with DNA" evidence="8">
    <location>
        <position position="140"/>
    </location>
</feature>
<dbReference type="InterPro" id="IPR034149">
    <property type="entry name" value="TOPRIM_TopoI"/>
</dbReference>
<dbReference type="Pfam" id="PF01751">
    <property type="entry name" value="Toprim"/>
    <property type="match status" value="1"/>
</dbReference>
<dbReference type="Gene3D" id="1.10.460.10">
    <property type="entry name" value="Topoisomerase I, domain 2"/>
    <property type="match status" value="1"/>
</dbReference>